<sequence length="335" mass="37954">MPPKKESKQAIVTEDIDNISEASATATMSERITLSVLTKFIKPYKGDRESLPAFLTNCDNAISLASTDQQTVLCKYIISQLEGKAQLACCIKRFDNWSEIKQFLKSTFGEKKHSTHLLVDLQNCKQLPSEDVTQYSLRVESCLTRLQADIHYSCQDEKELLGRLASMEDLALNSFLLGMNTEFSHIVRCRNPKSLSEAISHAVEEEKLHNLSKLSRKLNKQCSICNKGGHLSSECYRNKKPKQTSYHINSNNHIPRKLNHNYNSNSYKSKTCAYCKKPGHLIQECRKLQFKNNNGHSEQGNFMPSSTSNFIKSNSANNVHVLSEENKDMQNGNLN</sequence>
<name>A0ACC1DAM2_9NEOP</name>
<comment type="caution">
    <text evidence="1">The sequence shown here is derived from an EMBL/GenBank/DDBJ whole genome shotgun (WGS) entry which is preliminary data.</text>
</comment>
<gene>
    <name evidence="1" type="ORF">K1T71_003011</name>
</gene>
<organism evidence="1 2">
    <name type="scientific">Dendrolimus kikuchii</name>
    <dbReference type="NCBI Taxonomy" id="765133"/>
    <lineage>
        <taxon>Eukaryota</taxon>
        <taxon>Metazoa</taxon>
        <taxon>Ecdysozoa</taxon>
        <taxon>Arthropoda</taxon>
        <taxon>Hexapoda</taxon>
        <taxon>Insecta</taxon>
        <taxon>Pterygota</taxon>
        <taxon>Neoptera</taxon>
        <taxon>Endopterygota</taxon>
        <taxon>Lepidoptera</taxon>
        <taxon>Glossata</taxon>
        <taxon>Ditrysia</taxon>
        <taxon>Bombycoidea</taxon>
        <taxon>Lasiocampidae</taxon>
        <taxon>Dendrolimus</taxon>
    </lineage>
</organism>
<reference evidence="1 2" key="1">
    <citation type="journal article" date="2021" name="Front. Genet.">
        <title>Chromosome-Level Genome Assembly Reveals Significant Gene Expansion in the Toll and IMD Signaling Pathways of Dendrolimus kikuchii.</title>
        <authorList>
            <person name="Zhou J."/>
            <person name="Wu P."/>
            <person name="Xiong Z."/>
            <person name="Liu N."/>
            <person name="Zhao N."/>
            <person name="Ji M."/>
            <person name="Qiu Y."/>
            <person name="Yang B."/>
        </authorList>
    </citation>
    <scope>NUCLEOTIDE SEQUENCE [LARGE SCALE GENOMIC DNA]</scope>
    <source>
        <strain evidence="1">Ann1</strain>
    </source>
</reference>
<evidence type="ECO:0000313" key="2">
    <source>
        <dbReference type="Proteomes" id="UP000824533"/>
    </source>
</evidence>
<keyword evidence="2" id="KW-1185">Reference proteome</keyword>
<accession>A0ACC1DAM2</accession>
<proteinExistence type="predicted"/>
<protein>
    <submittedName>
        <fullName evidence="1">Uncharacterized protein</fullName>
    </submittedName>
</protein>
<dbReference type="Proteomes" id="UP000824533">
    <property type="component" value="Linkage Group LG05"/>
</dbReference>
<evidence type="ECO:0000313" key="1">
    <source>
        <dbReference type="EMBL" id="KAJ0180926.1"/>
    </source>
</evidence>
<dbReference type="EMBL" id="CM034391">
    <property type="protein sequence ID" value="KAJ0180926.1"/>
    <property type="molecule type" value="Genomic_DNA"/>
</dbReference>